<protein>
    <submittedName>
        <fullName evidence="3">Vitamin B12 dependent methionine synthase activation domain protein</fullName>
    </submittedName>
</protein>
<dbReference type="Pfam" id="PF02965">
    <property type="entry name" value="Met_synt_B12"/>
    <property type="match status" value="1"/>
</dbReference>
<keyword evidence="1" id="KW-0489">Methyltransferase</keyword>
<organism evidence="3">
    <name type="scientific">Leyella stercorea CAG:629</name>
    <dbReference type="NCBI Taxonomy" id="1263103"/>
    <lineage>
        <taxon>Bacteria</taxon>
        <taxon>Pseudomonadati</taxon>
        <taxon>Bacteroidota</taxon>
        <taxon>Bacteroidia</taxon>
        <taxon>Bacteroidales</taxon>
        <taxon>Prevotellaceae</taxon>
        <taxon>Leyella</taxon>
    </lineage>
</organism>
<dbReference type="PANTHER" id="PTHR45833">
    <property type="entry name" value="METHIONINE SYNTHASE"/>
    <property type="match status" value="1"/>
</dbReference>
<dbReference type="GO" id="GO:0005829">
    <property type="term" value="C:cytosol"/>
    <property type="evidence" value="ECO:0007669"/>
    <property type="project" value="TreeGrafter"/>
</dbReference>
<sequence length="282" mass="32263">MRRAVARRCALESRPMMLQYTDYNISTLRPYINWLYFYFAWGLSGKPQEAKDRMRAEAEQMLDSFETRYQTHAAVGLFDANSDGDDILIGDVRLPMLRQQHPTRDGEPNLSLADFIRPQASGVTDRIGVFATTVDLALEHDFLTDDYQRMLAQTLADRLAEATAEVLHMEVRRSLWGYAPDENLSVAELLREDFQGIRPAVGYPSMPDTSVNFIIDRLINLKQIGIRLTESGAMKPHASVSGLMFAHPKAHYFELGRIGEDQLRDYAHRRGLPVELIRRFLK</sequence>
<dbReference type="AlphaFoldDB" id="R7H2B9"/>
<feature type="domain" description="AdoMet activation" evidence="2">
    <location>
        <begin position="1"/>
        <end position="282"/>
    </location>
</feature>
<dbReference type="Gene3D" id="1.10.288.10">
    <property type="entry name" value="Cobalamin-dependent Methionine Synthase, domain 2"/>
    <property type="match status" value="1"/>
</dbReference>
<gene>
    <name evidence="3" type="ORF">BN741_01495</name>
</gene>
<proteinExistence type="predicted"/>
<comment type="caution">
    <text evidence="3">The sequence shown here is derived from an EMBL/GenBank/DDBJ whole genome shotgun (WGS) entry which is preliminary data.</text>
</comment>
<name>R7H2B9_9BACT</name>
<evidence type="ECO:0000313" key="3">
    <source>
        <dbReference type="EMBL" id="CDE33133.1"/>
    </source>
</evidence>
<dbReference type="PROSITE" id="PS50974">
    <property type="entry name" value="ADOMET_ACTIVATION"/>
    <property type="match status" value="1"/>
</dbReference>
<dbReference type="Gene3D" id="3.10.196.10">
    <property type="entry name" value="Vitamin B12-dependent methionine synthase, activation domain"/>
    <property type="match status" value="1"/>
</dbReference>
<dbReference type="GO" id="GO:0008705">
    <property type="term" value="F:methionine synthase activity"/>
    <property type="evidence" value="ECO:0007669"/>
    <property type="project" value="InterPro"/>
</dbReference>
<dbReference type="STRING" id="1263103.BN741_01495"/>
<reference evidence="3" key="1">
    <citation type="submission" date="2012-11" db="EMBL/GenBank/DDBJ databases">
        <title>Dependencies among metagenomic species, viruses, plasmids and units of genetic variation.</title>
        <authorList>
            <person name="Nielsen H.B."/>
            <person name="Almeida M."/>
            <person name="Juncker A.S."/>
            <person name="Rasmussen S."/>
            <person name="Li J."/>
            <person name="Sunagawa S."/>
            <person name="Plichta D."/>
            <person name="Gautier L."/>
            <person name="Le Chatelier E."/>
            <person name="Peletier E."/>
            <person name="Bonde I."/>
            <person name="Nielsen T."/>
            <person name="Manichanh C."/>
            <person name="Arumugam M."/>
            <person name="Batto J."/>
            <person name="Santos M.B.Q.D."/>
            <person name="Blom N."/>
            <person name="Borruel N."/>
            <person name="Burgdorf K.S."/>
            <person name="Boumezbeur F."/>
            <person name="Casellas F."/>
            <person name="Dore J."/>
            <person name="Guarner F."/>
            <person name="Hansen T."/>
            <person name="Hildebrand F."/>
            <person name="Kaas R.S."/>
            <person name="Kennedy S."/>
            <person name="Kristiansen K."/>
            <person name="Kultima J.R."/>
            <person name="Leonard P."/>
            <person name="Levenez F."/>
            <person name="Lund O."/>
            <person name="Moumen B."/>
            <person name="Le Paslier D."/>
            <person name="Pons N."/>
            <person name="Pedersen O."/>
            <person name="Prifti E."/>
            <person name="Qin J."/>
            <person name="Raes J."/>
            <person name="Tap J."/>
            <person name="Tims S."/>
            <person name="Ussery D.W."/>
            <person name="Yamada T."/>
            <person name="MetaHit consortium"/>
            <person name="Renault P."/>
            <person name="Sicheritz-Ponten T."/>
            <person name="Bork P."/>
            <person name="Wang J."/>
            <person name="Brunak S."/>
            <person name="Ehrlich S.D."/>
        </authorList>
    </citation>
    <scope>NUCLEOTIDE SEQUENCE [LARGE SCALE GENOMIC DNA]</scope>
</reference>
<dbReference type="Proteomes" id="UP000018072">
    <property type="component" value="Unassembled WGS sequence"/>
</dbReference>
<dbReference type="InterPro" id="IPR004223">
    <property type="entry name" value="VitB12-dep_Met_synth_activ_dom"/>
</dbReference>
<dbReference type="InterPro" id="IPR050554">
    <property type="entry name" value="Met_Synthase/Corrinoid"/>
</dbReference>
<keyword evidence="1" id="KW-0808">Transferase</keyword>
<dbReference type="EMBL" id="CBIT010000164">
    <property type="protein sequence ID" value="CDE33133.1"/>
    <property type="molecule type" value="Genomic_DNA"/>
</dbReference>
<dbReference type="SUPFAM" id="SSF56507">
    <property type="entry name" value="Methionine synthase activation domain-like"/>
    <property type="match status" value="1"/>
</dbReference>
<dbReference type="InterPro" id="IPR037010">
    <property type="entry name" value="VitB12-dep_Met_synth_activ_sf"/>
</dbReference>
<evidence type="ECO:0000259" key="2">
    <source>
        <dbReference type="PROSITE" id="PS50974"/>
    </source>
</evidence>
<evidence type="ECO:0000256" key="1">
    <source>
        <dbReference type="PROSITE-ProRule" id="PRU00346"/>
    </source>
</evidence>
<accession>R7H2B9</accession>
<dbReference type="GO" id="GO:0032259">
    <property type="term" value="P:methylation"/>
    <property type="evidence" value="ECO:0007669"/>
    <property type="project" value="UniProtKB-KW"/>
</dbReference>